<evidence type="ECO:0000256" key="7">
    <source>
        <dbReference type="PIRSR" id="PIRSR608264-1"/>
    </source>
</evidence>
<dbReference type="Proteomes" id="UP001153076">
    <property type="component" value="Unassembled WGS sequence"/>
</dbReference>
<gene>
    <name evidence="10" type="ORF">Cgig2_012069</name>
</gene>
<dbReference type="InterPro" id="IPR000757">
    <property type="entry name" value="Beta-glucanase-like"/>
</dbReference>
<dbReference type="Pfam" id="PF00722">
    <property type="entry name" value="Glyco_hydro_16"/>
    <property type="match status" value="2"/>
</dbReference>
<dbReference type="EMBL" id="JAKOGI010000034">
    <property type="protein sequence ID" value="KAJ8447934.1"/>
    <property type="molecule type" value="Genomic_DNA"/>
</dbReference>
<dbReference type="InterPro" id="IPR008264">
    <property type="entry name" value="Beta_glucanase"/>
</dbReference>
<dbReference type="SUPFAM" id="SSF49899">
    <property type="entry name" value="Concanavalin A-like lectins/glucanases"/>
    <property type="match status" value="2"/>
</dbReference>
<protein>
    <recommendedName>
        <fullName evidence="1">xyloglucan:xyloglucosyl transferase</fullName>
        <ecNumber evidence="1">2.4.1.207</ecNumber>
    </recommendedName>
</protein>
<reference evidence="10" key="1">
    <citation type="submission" date="2022-04" db="EMBL/GenBank/DDBJ databases">
        <title>Carnegiea gigantea Genome sequencing and assembly v2.</title>
        <authorList>
            <person name="Copetti D."/>
            <person name="Sanderson M.J."/>
            <person name="Burquez A."/>
            <person name="Wojciechowski M.F."/>
        </authorList>
    </citation>
    <scope>NUCLEOTIDE SEQUENCE</scope>
    <source>
        <strain evidence="10">SGP5-SGP5p</strain>
        <tissue evidence="10">Aerial part</tissue>
    </source>
</reference>
<dbReference type="InterPro" id="IPR044791">
    <property type="entry name" value="Beta-glucanase/XTH"/>
</dbReference>
<evidence type="ECO:0000256" key="6">
    <source>
        <dbReference type="ARBA" id="ARBA00034022"/>
    </source>
</evidence>
<keyword evidence="11" id="KW-1185">Reference proteome</keyword>
<feature type="active site" description="Proton donor" evidence="7">
    <location>
        <position position="388"/>
    </location>
</feature>
<keyword evidence="4" id="KW-1015">Disulfide bond</keyword>
<dbReference type="GO" id="GO:0042546">
    <property type="term" value="P:cell wall biogenesis"/>
    <property type="evidence" value="ECO:0007669"/>
    <property type="project" value="InterPro"/>
</dbReference>
<dbReference type="PRINTS" id="PR00737">
    <property type="entry name" value="GLHYDRLASE16"/>
</dbReference>
<proteinExistence type="predicted"/>
<comment type="catalytic activity">
    <reaction evidence="6">
        <text>breaks a beta-(1-&gt;4) bond in the backbone of a xyloglucan and transfers the xyloglucanyl segment on to O-4 of the non-reducing terminal glucose residue of an acceptor, which can be a xyloglucan or an oligosaccharide of xyloglucan.</text>
        <dbReference type="EC" id="2.4.1.207"/>
    </reaction>
</comment>
<evidence type="ECO:0000256" key="1">
    <source>
        <dbReference type="ARBA" id="ARBA00012152"/>
    </source>
</evidence>
<evidence type="ECO:0000256" key="5">
    <source>
        <dbReference type="ARBA" id="ARBA00023295"/>
    </source>
</evidence>
<keyword evidence="8" id="KW-0732">Signal</keyword>
<sequence>MDPFGKIADPFGKIAVTLLLIHSLCASTSWAGNPSFDQNYGVTWGKDHAQNYGSRIQLALDQTSGAGFESKSYYGSGSFEMKIKLPGPDSAGVVTAYYLTSGNSGNHDELDFEFLGNRKGKPYILQTNVFANGKGEREHRIHLWFDPRDDFHTYKVLWNQHIIVFYVDNVPIRYFKNLVEYGVAYPSKAMKITASIWNGEDWATDGGKTKINWRHAPFMANFEGFSIDGCPVGYEGSIQHCNSASYWWNNQRYWALNPTEVEEYQKVKKNYNMNHFHFLIYLFVVSCLNELFHLYAQSQKNGSSFLDNYQVTWGSDHVSYLNQGEVVQLSLDNYTGSGFASKLNYGSGFFNMSIKLPDNIYTAGLVIAFYLTSKSNNINDTHDELDFEFLGHTEGKPYLLQTNVIANGKGNREQRMSLWFDPTADFHSYQFLWNPYHIVLNAHFLKRFYIDDVPIRVFKNNTKIGVGFPTQPMQIVTSLWNGEAWATDEGRSKMNYTYGPFKAQFKGFDINGCPTQYNASLQECYSSELWWNGPKYWKLSEDEHNAYEKFKKKYLYYDYCTDVERYPNGTPLECNNLNDLSQKS</sequence>
<keyword evidence="2" id="KW-0808">Transferase</keyword>
<dbReference type="OrthoDB" id="4781at2759"/>
<dbReference type="GO" id="GO:0016762">
    <property type="term" value="F:xyloglucan:xyloglucosyl transferase activity"/>
    <property type="evidence" value="ECO:0007669"/>
    <property type="project" value="UniProtKB-EC"/>
</dbReference>
<dbReference type="GO" id="GO:0004553">
    <property type="term" value="F:hydrolase activity, hydrolyzing O-glycosyl compounds"/>
    <property type="evidence" value="ECO:0007669"/>
    <property type="project" value="InterPro"/>
</dbReference>
<dbReference type="PROSITE" id="PS51762">
    <property type="entry name" value="GH16_2"/>
    <property type="match status" value="2"/>
</dbReference>
<evidence type="ECO:0000259" key="9">
    <source>
        <dbReference type="PROSITE" id="PS51762"/>
    </source>
</evidence>
<keyword evidence="3" id="KW-0378">Hydrolase</keyword>
<comment type="caution">
    <text evidence="10">The sequence shown here is derived from an EMBL/GenBank/DDBJ whole genome shotgun (WGS) entry which is preliminary data.</text>
</comment>
<evidence type="ECO:0000256" key="4">
    <source>
        <dbReference type="ARBA" id="ARBA00023157"/>
    </source>
</evidence>
<dbReference type="InterPro" id="IPR013320">
    <property type="entry name" value="ConA-like_dom_sf"/>
</dbReference>
<dbReference type="AlphaFoldDB" id="A0A9Q1KQR2"/>
<dbReference type="GO" id="GO:0010411">
    <property type="term" value="P:xyloglucan metabolic process"/>
    <property type="evidence" value="ECO:0007669"/>
    <property type="project" value="InterPro"/>
</dbReference>
<evidence type="ECO:0000256" key="2">
    <source>
        <dbReference type="ARBA" id="ARBA00022679"/>
    </source>
</evidence>
<organism evidence="10 11">
    <name type="scientific">Carnegiea gigantea</name>
    <dbReference type="NCBI Taxonomy" id="171969"/>
    <lineage>
        <taxon>Eukaryota</taxon>
        <taxon>Viridiplantae</taxon>
        <taxon>Streptophyta</taxon>
        <taxon>Embryophyta</taxon>
        <taxon>Tracheophyta</taxon>
        <taxon>Spermatophyta</taxon>
        <taxon>Magnoliopsida</taxon>
        <taxon>eudicotyledons</taxon>
        <taxon>Gunneridae</taxon>
        <taxon>Pentapetalae</taxon>
        <taxon>Caryophyllales</taxon>
        <taxon>Cactineae</taxon>
        <taxon>Cactaceae</taxon>
        <taxon>Cactoideae</taxon>
        <taxon>Echinocereeae</taxon>
        <taxon>Carnegiea</taxon>
    </lineage>
</organism>
<evidence type="ECO:0000256" key="3">
    <source>
        <dbReference type="ARBA" id="ARBA00022801"/>
    </source>
</evidence>
<keyword evidence="5" id="KW-0326">Glycosidase</keyword>
<dbReference type="CDD" id="cd02176">
    <property type="entry name" value="GH16_XET"/>
    <property type="match status" value="2"/>
</dbReference>
<evidence type="ECO:0000313" key="11">
    <source>
        <dbReference type="Proteomes" id="UP001153076"/>
    </source>
</evidence>
<dbReference type="GO" id="GO:0048046">
    <property type="term" value="C:apoplast"/>
    <property type="evidence" value="ECO:0007669"/>
    <property type="project" value="InterPro"/>
</dbReference>
<dbReference type="InterPro" id="IPR010713">
    <property type="entry name" value="XET_C"/>
</dbReference>
<dbReference type="PANTHER" id="PTHR31062">
    <property type="entry name" value="XYLOGLUCAN ENDOTRANSGLUCOSYLASE/HYDROLASE PROTEIN 8-RELATED"/>
    <property type="match status" value="1"/>
</dbReference>
<feature type="domain" description="GH16" evidence="9">
    <location>
        <begin position="252"/>
        <end position="505"/>
    </location>
</feature>
<dbReference type="Gene3D" id="2.60.120.200">
    <property type="match status" value="2"/>
</dbReference>
<accession>A0A9Q1KQR2</accession>
<name>A0A9Q1KQR2_9CARY</name>
<feature type="signal peptide" evidence="8">
    <location>
        <begin position="1"/>
        <end position="31"/>
    </location>
</feature>
<dbReference type="InterPro" id="IPR016455">
    <property type="entry name" value="XTH"/>
</dbReference>
<feature type="domain" description="GH16" evidence="9">
    <location>
        <begin position="28"/>
        <end position="222"/>
    </location>
</feature>
<feature type="chain" id="PRO_5040304073" description="xyloglucan:xyloglucosyl transferase" evidence="8">
    <location>
        <begin position="32"/>
        <end position="584"/>
    </location>
</feature>
<evidence type="ECO:0000256" key="8">
    <source>
        <dbReference type="SAM" id="SignalP"/>
    </source>
</evidence>
<feature type="active site" description="Nucleophile" evidence="7">
    <location>
        <position position="384"/>
    </location>
</feature>
<dbReference type="EC" id="2.4.1.207" evidence="1"/>
<dbReference type="Pfam" id="PF06955">
    <property type="entry name" value="XET_C"/>
    <property type="match status" value="1"/>
</dbReference>
<evidence type="ECO:0000313" key="10">
    <source>
        <dbReference type="EMBL" id="KAJ8447934.1"/>
    </source>
</evidence>